<feature type="transmembrane region" description="Helical" evidence="13">
    <location>
        <begin position="874"/>
        <end position="897"/>
    </location>
</feature>
<evidence type="ECO:0000256" key="2">
    <source>
        <dbReference type="ARBA" id="ARBA00022448"/>
    </source>
</evidence>
<reference evidence="14" key="1">
    <citation type="submission" date="2018-11" db="EMBL/GenBank/DDBJ databases">
        <authorList>
            <person name="Alioto T."/>
            <person name="Alioto T."/>
        </authorList>
    </citation>
    <scope>NUCLEOTIDE SEQUENCE</scope>
</reference>
<evidence type="ECO:0000256" key="5">
    <source>
        <dbReference type="ARBA" id="ARBA00022989"/>
    </source>
</evidence>
<dbReference type="PRINTS" id="PR01078">
    <property type="entry name" value="AMINACHANNEL"/>
</dbReference>
<keyword evidence="10 12" id="KW-0739">Sodium transport</keyword>
<evidence type="ECO:0000256" key="7">
    <source>
        <dbReference type="ARBA" id="ARBA00023065"/>
    </source>
</evidence>
<keyword evidence="7 12" id="KW-0406">Ion transport</keyword>
<evidence type="ECO:0000256" key="4">
    <source>
        <dbReference type="ARBA" id="ARBA00022692"/>
    </source>
</evidence>
<gene>
    <name evidence="14" type="ORF">MGAL_10B088879</name>
</gene>
<dbReference type="GO" id="GO:0005886">
    <property type="term" value="C:plasma membrane"/>
    <property type="evidence" value="ECO:0007669"/>
    <property type="project" value="TreeGrafter"/>
</dbReference>
<keyword evidence="6" id="KW-0915">Sodium</keyword>
<comment type="similarity">
    <text evidence="12">Belongs to the amiloride-sensitive sodium channel (TC 1.A.6) family.</text>
</comment>
<dbReference type="EMBL" id="UYJE01008668">
    <property type="protein sequence ID" value="VDI65953.1"/>
    <property type="molecule type" value="Genomic_DNA"/>
</dbReference>
<evidence type="ECO:0000313" key="15">
    <source>
        <dbReference type="Proteomes" id="UP000596742"/>
    </source>
</evidence>
<keyword evidence="8 13" id="KW-0472">Membrane</keyword>
<feature type="non-terminal residue" evidence="14">
    <location>
        <position position="1"/>
    </location>
</feature>
<evidence type="ECO:0000256" key="10">
    <source>
        <dbReference type="ARBA" id="ARBA00023201"/>
    </source>
</evidence>
<dbReference type="Pfam" id="PF00858">
    <property type="entry name" value="ASC"/>
    <property type="match status" value="2"/>
</dbReference>
<evidence type="ECO:0000313" key="14">
    <source>
        <dbReference type="EMBL" id="VDI65953.1"/>
    </source>
</evidence>
<sequence length="901" mass="104111">MKTVTGFSPEYSDKLFIVKNVNSVSKNDITEKKTSHDLPAGNSLKKVLTEFSNSTTIHGCRFIGESDSSSLKRIVWLCLMLLFFGLLVFQIVDRMLYYYSWPMTVNMKMNFNRTLKFPAITLCNQNAFKASLAADLGRYRLLEAMHSSDGTVNTTFILKEGGNISLENLYLSSAHQKEDLIFECIWKGNKCGPDDFEISLTDHGVCYTWNKKDVSVSSPGVENGLRLKLNVEQNEYMPGPHNSAGLKFLLHDGADIPMVHDLGQAVSIGSHVFIGVKLLEVNNLPEPHGKCSERDLKYLERYSKIGCKMDCLSTLAEETCGCRHIYMPHKHASFMSLAEQSCNCPIPCSMHDFETDLSYATISEYAIDKFLNKNNSVSLAKKLIQAKEVTSRMDHVKFEKLHEVAEDFEQKFEEIEFLFENELHDAIHTVEHSLEEESDHLTSVCAWKLFVYEYQEYVVLKNFVRYRDAFEERHAHIVALGYKEYILSIEHKIKYLQNLDMSKTSLRESMYLDTQNVLDNRIEIIQRTISNYTRLIKGYDTGKRIFNYKYKNLPKKDNAYVVPKHLLKESLILNNDTVEMYKIHLHQTIDILNSLKRLNNESYLYRNVNASDLETSVQTFQTATENWLNARQFFYNEVIENPLNVLKIRKDEFERTCYRLKDVIVSAMTNIESTDTKIETVEDTLFEPIHVGHHLVHEYLHDGIGLKYKIAENFTSGEILQGTSNLQTLLLELLTEESALRNILVEMKSLAIQIHKTVIEDEDSFTYYNYTGNVQFLQNFTDVLIEIENNYTEYIESVKFYDIVGEKGLEFVKSTDDVIAYFQEYLSTLNLDAQYIRENFAQIDVFYRQMNYEEITQQVAFDTFSLFCDIGGSMGLFLGASLLSLCELLDLIWINVFKTRK</sequence>
<proteinExistence type="inferred from homology"/>
<evidence type="ECO:0000256" key="13">
    <source>
        <dbReference type="SAM" id="Phobius"/>
    </source>
</evidence>
<dbReference type="PANTHER" id="PTHR11690:SF300">
    <property type="entry name" value="PICKPOCKET PROTEIN 19"/>
    <property type="match status" value="1"/>
</dbReference>
<dbReference type="FunFam" id="1.10.287.770:FF:000001">
    <property type="entry name" value="Acid-sensing ion channel subunit 1"/>
    <property type="match status" value="1"/>
</dbReference>
<keyword evidence="5 13" id="KW-1133">Transmembrane helix</keyword>
<organism evidence="14 15">
    <name type="scientific">Mytilus galloprovincialis</name>
    <name type="common">Mediterranean mussel</name>
    <dbReference type="NCBI Taxonomy" id="29158"/>
    <lineage>
        <taxon>Eukaryota</taxon>
        <taxon>Metazoa</taxon>
        <taxon>Spiralia</taxon>
        <taxon>Lophotrochozoa</taxon>
        <taxon>Mollusca</taxon>
        <taxon>Bivalvia</taxon>
        <taxon>Autobranchia</taxon>
        <taxon>Pteriomorphia</taxon>
        <taxon>Mytilida</taxon>
        <taxon>Mytiloidea</taxon>
        <taxon>Mytilidae</taxon>
        <taxon>Mytilinae</taxon>
        <taxon>Mytilus</taxon>
    </lineage>
</organism>
<dbReference type="AlphaFoldDB" id="A0A8B6GLE6"/>
<keyword evidence="3 12" id="KW-0894">Sodium channel</keyword>
<protein>
    <submittedName>
        <fullName evidence="14">Uncharacterized protein</fullName>
    </submittedName>
</protein>
<comment type="caution">
    <text evidence="14">The sequence shown here is derived from an EMBL/GenBank/DDBJ whole genome shotgun (WGS) entry which is preliminary data.</text>
</comment>
<dbReference type="InterPro" id="IPR001873">
    <property type="entry name" value="ENaC"/>
</dbReference>
<feature type="transmembrane region" description="Helical" evidence="13">
    <location>
        <begin position="74"/>
        <end position="92"/>
    </location>
</feature>
<keyword evidence="9" id="KW-0325">Glycoprotein</keyword>
<dbReference type="PANTHER" id="PTHR11690">
    <property type="entry name" value="AMILORIDE-SENSITIVE SODIUM CHANNEL-RELATED"/>
    <property type="match status" value="1"/>
</dbReference>
<comment type="subcellular location">
    <subcellularLocation>
        <location evidence="1">Membrane</location>
        <topology evidence="1">Multi-pass membrane protein</topology>
    </subcellularLocation>
</comment>
<name>A0A8B6GLE6_MYTGA</name>
<keyword evidence="4 12" id="KW-0812">Transmembrane</keyword>
<keyword evidence="2 12" id="KW-0813">Transport</keyword>
<accession>A0A8B6GLE6</accession>
<dbReference type="GO" id="GO:0015280">
    <property type="term" value="F:ligand-gated sodium channel activity"/>
    <property type="evidence" value="ECO:0007669"/>
    <property type="project" value="TreeGrafter"/>
</dbReference>
<evidence type="ECO:0000256" key="11">
    <source>
        <dbReference type="ARBA" id="ARBA00023303"/>
    </source>
</evidence>
<evidence type="ECO:0000256" key="3">
    <source>
        <dbReference type="ARBA" id="ARBA00022461"/>
    </source>
</evidence>
<dbReference type="Gene3D" id="1.10.287.770">
    <property type="entry name" value="YojJ-like"/>
    <property type="match status" value="1"/>
</dbReference>
<evidence type="ECO:0000256" key="12">
    <source>
        <dbReference type="RuleBase" id="RU000679"/>
    </source>
</evidence>
<keyword evidence="15" id="KW-1185">Reference proteome</keyword>
<evidence type="ECO:0000256" key="1">
    <source>
        <dbReference type="ARBA" id="ARBA00004141"/>
    </source>
</evidence>
<evidence type="ECO:0000256" key="9">
    <source>
        <dbReference type="ARBA" id="ARBA00023180"/>
    </source>
</evidence>
<evidence type="ECO:0000256" key="6">
    <source>
        <dbReference type="ARBA" id="ARBA00023053"/>
    </source>
</evidence>
<dbReference type="Proteomes" id="UP000596742">
    <property type="component" value="Unassembled WGS sequence"/>
</dbReference>
<keyword evidence="11 12" id="KW-0407">Ion channel</keyword>
<evidence type="ECO:0000256" key="8">
    <source>
        <dbReference type="ARBA" id="ARBA00023136"/>
    </source>
</evidence>
<dbReference type="OrthoDB" id="6116214at2759"/>
<dbReference type="Gene3D" id="2.60.470.10">
    <property type="entry name" value="Acid-sensing ion channels like domains"/>
    <property type="match status" value="1"/>
</dbReference>